<keyword evidence="5" id="KW-0521">NADP</keyword>
<dbReference type="GO" id="GO:0016491">
    <property type="term" value="F:oxidoreductase activity"/>
    <property type="evidence" value="ECO:0007669"/>
    <property type="project" value="UniProtKB-KW"/>
</dbReference>
<evidence type="ECO:0000256" key="2">
    <source>
        <dbReference type="ARBA" id="ARBA00007118"/>
    </source>
</evidence>
<evidence type="ECO:0000313" key="10">
    <source>
        <dbReference type="Proteomes" id="UP000018896"/>
    </source>
</evidence>
<dbReference type="PANTHER" id="PTHR43821:SF1">
    <property type="entry name" value="NAD(P)H NITROREDUCTASE YDJA-RELATED"/>
    <property type="match status" value="1"/>
</dbReference>
<dbReference type="InterPro" id="IPR052530">
    <property type="entry name" value="NAD(P)H_nitroreductase"/>
</dbReference>
<gene>
    <name evidence="9" type="ORF">JCM9157_3247</name>
</gene>
<evidence type="ECO:0000256" key="6">
    <source>
        <dbReference type="ARBA" id="ARBA00023002"/>
    </source>
</evidence>
<dbReference type="STRING" id="1236973.JCM9157_3247"/>
<comment type="cofactor">
    <cofactor evidence="1">
        <name>FMN</name>
        <dbReference type="ChEBI" id="CHEBI:58210"/>
    </cofactor>
</comment>
<dbReference type="Gene3D" id="3.40.109.10">
    <property type="entry name" value="NADH Oxidase"/>
    <property type="match status" value="1"/>
</dbReference>
<name>W4QVI6_HALA3</name>
<evidence type="ECO:0000256" key="1">
    <source>
        <dbReference type="ARBA" id="ARBA00001917"/>
    </source>
</evidence>
<dbReference type="Proteomes" id="UP000018896">
    <property type="component" value="Unassembled WGS sequence"/>
</dbReference>
<keyword evidence="7" id="KW-0520">NAD</keyword>
<protein>
    <submittedName>
        <fullName evidence="9">Nitroreductase family protein</fullName>
    </submittedName>
</protein>
<dbReference type="InterPro" id="IPR026021">
    <property type="entry name" value="YdjA-like"/>
</dbReference>
<dbReference type="EMBL" id="BAUV01000028">
    <property type="protein sequence ID" value="GAE36101.1"/>
    <property type="molecule type" value="Genomic_DNA"/>
</dbReference>
<dbReference type="Pfam" id="PF00881">
    <property type="entry name" value="Nitroreductase"/>
    <property type="match status" value="1"/>
</dbReference>
<accession>W4QVI6</accession>
<reference evidence="9 10" key="1">
    <citation type="journal article" date="2014" name="Genome Announc.">
        <title>Draft Genome Sequences of Three Alkaliphilic Bacillus Strains, Bacillus wakoensis JCM 9140T, Bacillus akibai JCM 9157T, and Bacillus hemicellulosilyticus JCM 9152T.</title>
        <authorList>
            <person name="Yuki M."/>
            <person name="Oshima K."/>
            <person name="Suda W."/>
            <person name="Oshida Y."/>
            <person name="Kitamura K."/>
            <person name="Iida T."/>
            <person name="Hattori M."/>
            <person name="Ohkuma M."/>
        </authorList>
    </citation>
    <scope>NUCLEOTIDE SEQUENCE [LARGE SCALE GENOMIC DNA]</scope>
    <source>
        <strain evidence="9 10">JCM 9157</strain>
    </source>
</reference>
<dbReference type="InterPro" id="IPR029479">
    <property type="entry name" value="Nitroreductase"/>
</dbReference>
<dbReference type="InterPro" id="IPR000415">
    <property type="entry name" value="Nitroreductase-like"/>
</dbReference>
<proteinExistence type="inferred from homology"/>
<keyword evidence="6" id="KW-0560">Oxidoreductase</keyword>
<evidence type="ECO:0000259" key="8">
    <source>
        <dbReference type="Pfam" id="PF00881"/>
    </source>
</evidence>
<dbReference type="AlphaFoldDB" id="W4QVI6"/>
<dbReference type="SUPFAM" id="SSF55469">
    <property type="entry name" value="FMN-dependent nitroreductase-like"/>
    <property type="match status" value="1"/>
</dbReference>
<dbReference type="PANTHER" id="PTHR43821">
    <property type="entry name" value="NAD(P)H NITROREDUCTASE YDJA-RELATED"/>
    <property type="match status" value="1"/>
</dbReference>
<evidence type="ECO:0000256" key="7">
    <source>
        <dbReference type="ARBA" id="ARBA00023027"/>
    </source>
</evidence>
<evidence type="ECO:0000256" key="4">
    <source>
        <dbReference type="ARBA" id="ARBA00022643"/>
    </source>
</evidence>
<dbReference type="eggNOG" id="COG0778">
    <property type="taxonomic scope" value="Bacteria"/>
</dbReference>
<comment type="caution">
    <text evidence="9">The sequence shown here is derived from an EMBL/GenBank/DDBJ whole genome shotgun (WGS) entry which is preliminary data.</text>
</comment>
<dbReference type="CDD" id="cd02135">
    <property type="entry name" value="YdjA-like"/>
    <property type="match status" value="1"/>
</dbReference>
<evidence type="ECO:0000313" key="9">
    <source>
        <dbReference type="EMBL" id="GAE36101.1"/>
    </source>
</evidence>
<keyword evidence="10" id="KW-1185">Reference proteome</keyword>
<feature type="domain" description="Nitroreductase" evidence="8">
    <location>
        <begin position="9"/>
        <end position="164"/>
    </location>
</feature>
<dbReference type="RefSeq" id="WP_035665814.1">
    <property type="nucleotide sequence ID" value="NZ_BAUV01000028.1"/>
</dbReference>
<evidence type="ECO:0000256" key="3">
    <source>
        <dbReference type="ARBA" id="ARBA00022630"/>
    </source>
</evidence>
<comment type="similarity">
    <text evidence="2">Belongs to the nitroreductase family.</text>
</comment>
<keyword evidence="4" id="KW-0288">FMN</keyword>
<sequence>MSVIELLHSRRAIRNYQPREVEKEKIEQLLSVATLAPNDRLREPWSFYVIQGEAKKRFEQVALDFLQERFPTKPKLIDSSIEVVKNTPVIIMVTADIVSNEADTKDNEYAVCCAIHSMWLAARELELGFVWRTRGVGLVHDQRSHEFIGSPEGKKMVGTIFLGYPDLSETEGTKVKKRTSFEEKTFWL</sequence>
<organism evidence="9 10">
    <name type="scientific">Halalkalibacter akibai (strain ATCC 43226 / DSM 21942 / CIP 109018 / JCM 9157 / 1139)</name>
    <name type="common">Bacillus akibai</name>
    <dbReference type="NCBI Taxonomy" id="1236973"/>
    <lineage>
        <taxon>Bacteria</taxon>
        <taxon>Bacillati</taxon>
        <taxon>Bacillota</taxon>
        <taxon>Bacilli</taxon>
        <taxon>Bacillales</taxon>
        <taxon>Bacillaceae</taxon>
        <taxon>Halalkalibacter</taxon>
    </lineage>
</organism>
<dbReference type="OrthoDB" id="9804207at2"/>
<keyword evidence="3" id="KW-0285">Flavoprotein</keyword>
<evidence type="ECO:0000256" key="5">
    <source>
        <dbReference type="ARBA" id="ARBA00022857"/>
    </source>
</evidence>